<gene>
    <name evidence="1" type="ORF">BDM02DRAFT_3122811</name>
</gene>
<evidence type="ECO:0000313" key="2">
    <source>
        <dbReference type="Proteomes" id="UP000886501"/>
    </source>
</evidence>
<protein>
    <submittedName>
        <fullName evidence="1">Uncharacterized protein</fullName>
    </submittedName>
</protein>
<dbReference type="EMBL" id="MU118179">
    <property type="protein sequence ID" value="KAF9643862.1"/>
    <property type="molecule type" value="Genomic_DNA"/>
</dbReference>
<sequence length="179" mass="20043">MDLRTRLDVVTLFRVSLERFPQPPPFLQSPDYPRSDNTRLSSLPQMSPSSVDPPEWFCTCRKCGTRGKVLSRATWYRHNPGGIKAKYGTLSDKEMESIERICAVPRPAYKTRKRNSCKKGAKVEETPGTPESVAGSSSNVLIGAGDTQRHQTDPEIGQYPQPTSLFESKDEIQPPFSAR</sequence>
<feature type="non-terminal residue" evidence="1">
    <location>
        <position position="179"/>
    </location>
</feature>
<organism evidence="1 2">
    <name type="scientific">Thelephora ganbajun</name>
    <name type="common">Ganba fungus</name>
    <dbReference type="NCBI Taxonomy" id="370292"/>
    <lineage>
        <taxon>Eukaryota</taxon>
        <taxon>Fungi</taxon>
        <taxon>Dikarya</taxon>
        <taxon>Basidiomycota</taxon>
        <taxon>Agaricomycotina</taxon>
        <taxon>Agaricomycetes</taxon>
        <taxon>Thelephorales</taxon>
        <taxon>Thelephoraceae</taxon>
        <taxon>Thelephora</taxon>
    </lineage>
</organism>
<comment type="caution">
    <text evidence="1">The sequence shown here is derived from an EMBL/GenBank/DDBJ whole genome shotgun (WGS) entry which is preliminary data.</text>
</comment>
<dbReference type="Proteomes" id="UP000886501">
    <property type="component" value="Unassembled WGS sequence"/>
</dbReference>
<evidence type="ECO:0000313" key="1">
    <source>
        <dbReference type="EMBL" id="KAF9643862.1"/>
    </source>
</evidence>
<keyword evidence="2" id="KW-1185">Reference proteome</keyword>
<proteinExistence type="predicted"/>
<reference evidence="1" key="2">
    <citation type="journal article" date="2020" name="Nat. Commun.">
        <title>Large-scale genome sequencing of mycorrhizal fungi provides insights into the early evolution of symbiotic traits.</title>
        <authorList>
            <person name="Miyauchi S."/>
            <person name="Kiss E."/>
            <person name="Kuo A."/>
            <person name="Drula E."/>
            <person name="Kohler A."/>
            <person name="Sanchez-Garcia M."/>
            <person name="Morin E."/>
            <person name="Andreopoulos B."/>
            <person name="Barry K.W."/>
            <person name="Bonito G."/>
            <person name="Buee M."/>
            <person name="Carver A."/>
            <person name="Chen C."/>
            <person name="Cichocki N."/>
            <person name="Clum A."/>
            <person name="Culley D."/>
            <person name="Crous P.W."/>
            <person name="Fauchery L."/>
            <person name="Girlanda M."/>
            <person name="Hayes R.D."/>
            <person name="Keri Z."/>
            <person name="LaButti K."/>
            <person name="Lipzen A."/>
            <person name="Lombard V."/>
            <person name="Magnuson J."/>
            <person name="Maillard F."/>
            <person name="Murat C."/>
            <person name="Nolan M."/>
            <person name="Ohm R.A."/>
            <person name="Pangilinan J."/>
            <person name="Pereira M.F."/>
            <person name="Perotto S."/>
            <person name="Peter M."/>
            <person name="Pfister S."/>
            <person name="Riley R."/>
            <person name="Sitrit Y."/>
            <person name="Stielow J.B."/>
            <person name="Szollosi G."/>
            <person name="Zifcakova L."/>
            <person name="Stursova M."/>
            <person name="Spatafora J.W."/>
            <person name="Tedersoo L."/>
            <person name="Vaario L.M."/>
            <person name="Yamada A."/>
            <person name="Yan M."/>
            <person name="Wang P."/>
            <person name="Xu J."/>
            <person name="Bruns T."/>
            <person name="Baldrian P."/>
            <person name="Vilgalys R."/>
            <person name="Dunand C."/>
            <person name="Henrissat B."/>
            <person name="Grigoriev I.V."/>
            <person name="Hibbett D."/>
            <person name="Nagy L.G."/>
            <person name="Martin F.M."/>
        </authorList>
    </citation>
    <scope>NUCLEOTIDE SEQUENCE</scope>
    <source>
        <strain evidence="1">P2</strain>
    </source>
</reference>
<reference evidence="1" key="1">
    <citation type="submission" date="2019-10" db="EMBL/GenBank/DDBJ databases">
        <authorList>
            <consortium name="DOE Joint Genome Institute"/>
            <person name="Kuo A."/>
            <person name="Miyauchi S."/>
            <person name="Kiss E."/>
            <person name="Drula E."/>
            <person name="Kohler A."/>
            <person name="Sanchez-Garcia M."/>
            <person name="Andreopoulos B."/>
            <person name="Barry K.W."/>
            <person name="Bonito G."/>
            <person name="Buee M."/>
            <person name="Carver A."/>
            <person name="Chen C."/>
            <person name="Cichocki N."/>
            <person name="Clum A."/>
            <person name="Culley D."/>
            <person name="Crous P.W."/>
            <person name="Fauchery L."/>
            <person name="Girlanda M."/>
            <person name="Hayes R."/>
            <person name="Keri Z."/>
            <person name="Labutti K."/>
            <person name="Lipzen A."/>
            <person name="Lombard V."/>
            <person name="Magnuson J."/>
            <person name="Maillard F."/>
            <person name="Morin E."/>
            <person name="Murat C."/>
            <person name="Nolan M."/>
            <person name="Ohm R."/>
            <person name="Pangilinan J."/>
            <person name="Pereira M."/>
            <person name="Perotto S."/>
            <person name="Peter M."/>
            <person name="Riley R."/>
            <person name="Sitrit Y."/>
            <person name="Stielow B."/>
            <person name="Szollosi G."/>
            <person name="Zifcakova L."/>
            <person name="Stursova M."/>
            <person name="Spatafora J.W."/>
            <person name="Tedersoo L."/>
            <person name="Vaario L.-M."/>
            <person name="Yamada A."/>
            <person name="Yan M."/>
            <person name="Wang P."/>
            <person name="Xu J."/>
            <person name="Bruns T."/>
            <person name="Baldrian P."/>
            <person name="Vilgalys R."/>
            <person name="Henrissat B."/>
            <person name="Grigoriev I.V."/>
            <person name="Hibbett D."/>
            <person name="Nagy L.G."/>
            <person name="Martin F.M."/>
        </authorList>
    </citation>
    <scope>NUCLEOTIDE SEQUENCE</scope>
    <source>
        <strain evidence="1">P2</strain>
    </source>
</reference>
<accession>A0ACB6Z2W5</accession>
<name>A0ACB6Z2W5_THEGA</name>